<sequence>MNKVIYMENIDGALIEIARTINNKIDPNFVDDPAGDQLIDDIQQLLEKHFNYPLHRNYN</sequence>
<reference evidence="1" key="1">
    <citation type="journal article" date="2015" name="Nature">
        <title>Complex archaea that bridge the gap between prokaryotes and eukaryotes.</title>
        <authorList>
            <person name="Spang A."/>
            <person name="Saw J.H."/>
            <person name="Jorgensen S.L."/>
            <person name="Zaremba-Niedzwiedzka K."/>
            <person name="Martijn J."/>
            <person name="Lind A.E."/>
            <person name="van Eijk R."/>
            <person name="Schleper C."/>
            <person name="Guy L."/>
            <person name="Ettema T.J."/>
        </authorList>
    </citation>
    <scope>NUCLEOTIDE SEQUENCE</scope>
</reference>
<protein>
    <submittedName>
        <fullName evidence="1">Uncharacterized protein</fullName>
    </submittedName>
</protein>
<proteinExistence type="predicted"/>
<dbReference type="EMBL" id="LAZR01003829">
    <property type="protein sequence ID" value="KKN14315.1"/>
    <property type="molecule type" value="Genomic_DNA"/>
</dbReference>
<organism evidence="1">
    <name type="scientific">marine sediment metagenome</name>
    <dbReference type="NCBI Taxonomy" id="412755"/>
    <lineage>
        <taxon>unclassified sequences</taxon>
        <taxon>metagenomes</taxon>
        <taxon>ecological metagenomes</taxon>
    </lineage>
</organism>
<dbReference type="AlphaFoldDB" id="A0A0F9N431"/>
<accession>A0A0F9N431</accession>
<comment type="caution">
    <text evidence="1">The sequence shown here is derived from an EMBL/GenBank/DDBJ whole genome shotgun (WGS) entry which is preliminary data.</text>
</comment>
<name>A0A0F9N431_9ZZZZ</name>
<gene>
    <name evidence="1" type="ORF">LCGC14_0997370</name>
</gene>
<evidence type="ECO:0000313" key="1">
    <source>
        <dbReference type="EMBL" id="KKN14315.1"/>
    </source>
</evidence>